<dbReference type="EMBL" id="HQ711985">
    <property type="protein sequence ID" value="AEX55909.1"/>
    <property type="molecule type" value="Genomic_DNA"/>
</dbReference>
<protein>
    <submittedName>
        <fullName evidence="1">Uncharacterized protein</fullName>
    </submittedName>
</protein>
<keyword evidence="2" id="KW-1185">Reference proteome</keyword>
<dbReference type="Proteomes" id="UP000007744">
    <property type="component" value="Segment"/>
</dbReference>
<sequence>MTLHIHAPEGDYVAQIKGYGCRLWETVGEPFNEPKAAMCAAVNAMTERHKRARVIFCAPWYEPNIVMEAKKP</sequence>
<dbReference type="RefSeq" id="YP_005098241.1">
    <property type="nucleotide sequence ID" value="NC_016765.1"/>
</dbReference>
<gene>
    <name evidence="1" type="ORF">PMG1_00038</name>
</gene>
<evidence type="ECO:0000313" key="1">
    <source>
        <dbReference type="EMBL" id="AEX55909.1"/>
    </source>
</evidence>
<proteinExistence type="predicted"/>
<dbReference type="GeneID" id="11605144"/>
<accession>H2BDE2</accession>
<reference evidence="1 2" key="1">
    <citation type="submission" date="2010-12" db="EMBL/GenBank/DDBJ databases">
        <authorList>
            <person name="Kropinski A.M."/>
            <person name="Krylov V."/>
            <person name="Pleteneva E."/>
            <person name="Shaburova O."/>
            <person name="Bourkaltseva M."/>
            <person name="Krylov S.V."/>
            <person name="Miroshnikov K."/>
        </authorList>
    </citation>
    <scope>NUCLEOTIDE SEQUENCE [LARGE SCALE GENOMIC DNA]</scope>
</reference>
<organism evidence="1 2">
    <name type="scientific">Pseudomonas phage PMG1</name>
    <dbReference type="NCBI Taxonomy" id="2992927"/>
    <lineage>
        <taxon>Viruses</taxon>
        <taxon>Duplodnaviria</taxon>
        <taxon>Heunggongvirae</taxon>
        <taxon>Uroviricota</taxon>
        <taxon>Caudoviricetes</taxon>
        <taxon>Detrevirus</taxon>
        <taxon>Detrevirus PMG1</taxon>
    </lineage>
</organism>
<dbReference type="KEGG" id="vg:11605144"/>
<evidence type="ECO:0000313" key="2">
    <source>
        <dbReference type="Proteomes" id="UP000007744"/>
    </source>
</evidence>
<name>H2BDE2_9CAUD</name>